<reference evidence="1 2" key="1">
    <citation type="submission" date="2019-01" db="EMBL/GenBank/DDBJ databases">
        <title>Sequencing of cultivated peanut Arachis hypogaea provides insights into genome evolution and oil improvement.</title>
        <authorList>
            <person name="Chen X."/>
        </authorList>
    </citation>
    <scope>NUCLEOTIDE SEQUENCE [LARGE SCALE GENOMIC DNA]</scope>
    <source>
        <strain evidence="2">cv. Fuhuasheng</strain>
        <tissue evidence="1">Leaves</tissue>
    </source>
</reference>
<dbReference type="AlphaFoldDB" id="A0A444Z394"/>
<keyword evidence="2" id="KW-1185">Reference proteome</keyword>
<dbReference type="EMBL" id="SDMP01000015">
    <property type="protein sequence ID" value="RYR08514.1"/>
    <property type="molecule type" value="Genomic_DNA"/>
</dbReference>
<dbReference type="PANTHER" id="PTHR35746:SF1">
    <property type="entry name" value="PENTATRICOPEPTIDE REPEAT (PPR) SUPERFAMILY PROTEIN"/>
    <property type="match status" value="1"/>
</dbReference>
<proteinExistence type="predicted"/>
<organism evidence="1 2">
    <name type="scientific">Arachis hypogaea</name>
    <name type="common">Peanut</name>
    <dbReference type="NCBI Taxonomy" id="3818"/>
    <lineage>
        <taxon>Eukaryota</taxon>
        <taxon>Viridiplantae</taxon>
        <taxon>Streptophyta</taxon>
        <taxon>Embryophyta</taxon>
        <taxon>Tracheophyta</taxon>
        <taxon>Spermatophyta</taxon>
        <taxon>Magnoliopsida</taxon>
        <taxon>eudicotyledons</taxon>
        <taxon>Gunneridae</taxon>
        <taxon>Pentapetalae</taxon>
        <taxon>rosids</taxon>
        <taxon>fabids</taxon>
        <taxon>Fabales</taxon>
        <taxon>Fabaceae</taxon>
        <taxon>Papilionoideae</taxon>
        <taxon>50 kb inversion clade</taxon>
        <taxon>dalbergioids sensu lato</taxon>
        <taxon>Dalbergieae</taxon>
        <taxon>Pterocarpus clade</taxon>
        <taxon>Arachis</taxon>
    </lineage>
</organism>
<comment type="caution">
    <text evidence="1">The sequence shown here is derived from an EMBL/GenBank/DDBJ whole genome shotgun (WGS) entry which is preliminary data.</text>
</comment>
<dbReference type="PANTHER" id="PTHR35746">
    <property type="entry name" value="PENTATRICOPEPTIDE REPEAT (PPR) SUPERFAMILY PROTEIN"/>
    <property type="match status" value="1"/>
</dbReference>
<name>A0A444Z394_ARAHY</name>
<accession>A0A444Z394</accession>
<evidence type="ECO:0000313" key="2">
    <source>
        <dbReference type="Proteomes" id="UP000289738"/>
    </source>
</evidence>
<dbReference type="Proteomes" id="UP000289738">
    <property type="component" value="Chromosome B05"/>
</dbReference>
<evidence type="ECO:0000313" key="1">
    <source>
        <dbReference type="EMBL" id="RYR08514.1"/>
    </source>
</evidence>
<protein>
    <submittedName>
        <fullName evidence="1">Uncharacterized protein</fullName>
    </submittedName>
</protein>
<gene>
    <name evidence="1" type="ORF">Ahy_B05g076250</name>
</gene>
<sequence length="281" mass="31269">MPLLLTDLGNCKGRRESMCFKVRPFFSSLTDVFQGHKTGLNLQEKQFSLEANWRSISVLSMQSDAHAIIDIETSPSTEVGKSNLINSKATSEKQPSVKSEMFEAPSIMTLVEPRDAASHKAPASEDKKWKNSSSTLQACWFTSQTQVMNKSQARNKNEEIIAKVTNWSTPKEHTPLKSLLGEAAHSHSPSSPKLEENLASRKNGKLPQNNGSRLTTVNSILGPDSPSAQALINDAAKEWNSPARYPTKMKREKRKAKSRPYWIQLVCCSSVDLQRKQKTAI</sequence>